<evidence type="ECO:0000313" key="3">
    <source>
        <dbReference type="Proteomes" id="UP001596298"/>
    </source>
</evidence>
<dbReference type="CDD" id="cd07247">
    <property type="entry name" value="SgaA_N_like"/>
    <property type="match status" value="1"/>
</dbReference>
<name>A0ABW2ADK7_9MICO</name>
<feature type="domain" description="VOC" evidence="1">
    <location>
        <begin position="12"/>
        <end position="129"/>
    </location>
</feature>
<dbReference type="InterPro" id="IPR052164">
    <property type="entry name" value="Anthracycline_SecMetBiosynth"/>
</dbReference>
<dbReference type="InterPro" id="IPR004360">
    <property type="entry name" value="Glyas_Fos-R_dOase_dom"/>
</dbReference>
<dbReference type="SUPFAM" id="SSF54593">
    <property type="entry name" value="Glyoxalase/Bleomycin resistance protein/Dihydroxybiphenyl dioxygenase"/>
    <property type="match status" value="1"/>
</dbReference>
<dbReference type="PROSITE" id="PS51819">
    <property type="entry name" value="VOC"/>
    <property type="match status" value="2"/>
</dbReference>
<dbReference type="Gene3D" id="3.10.180.10">
    <property type="entry name" value="2,3-Dihydroxybiphenyl 1,2-Dioxygenase, domain 1"/>
    <property type="match status" value="2"/>
</dbReference>
<evidence type="ECO:0000259" key="1">
    <source>
        <dbReference type="PROSITE" id="PS51819"/>
    </source>
</evidence>
<keyword evidence="3" id="KW-1185">Reference proteome</keyword>
<dbReference type="PANTHER" id="PTHR33993">
    <property type="entry name" value="GLYOXALASE-RELATED"/>
    <property type="match status" value="1"/>
</dbReference>
<comment type="caution">
    <text evidence="2">The sequence shown here is derived from an EMBL/GenBank/DDBJ whole genome shotgun (WGS) entry which is preliminary data.</text>
</comment>
<dbReference type="PANTHER" id="PTHR33993:SF14">
    <property type="entry name" value="GB|AAF24581.1"/>
    <property type="match status" value="1"/>
</dbReference>
<protein>
    <submittedName>
        <fullName evidence="2">VOC family protein</fullName>
    </submittedName>
</protein>
<dbReference type="RefSeq" id="WP_382399652.1">
    <property type="nucleotide sequence ID" value="NZ_JBHSWH010000001.1"/>
</dbReference>
<dbReference type="InterPro" id="IPR037523">
    <property type="entry name" value="VOC_core"/>
</dbReference>
<evidence type="ECO:0000313" key="2">
    <source>
        <dbReference type="EMBL" id="MFC6704953.1"/>
    </source>
</evidence>
<dbReference type="InterPro" id="IPR029068">
    <property type="entry name" value="Glyas_Bleomycin-R_OHBP_Dase"/>
</dbReference>
<sequence>MSERTTSWPAGTPCWVDCAFEPAHRGMHHAQDFYEKLFGWDVQRDDEHADYRVCRKDDQPVAGLEHKNANSDAPPFWTTYFATDDIAATCEAVTAAGGRVLTEVIDIAGVGRSAYCADPTGAFFGLWQGTGLIGFGLVNEPGSVVWNDLMTRDLAGSKAFYTKVFGFTYDDRGGAYAIAKLSTGETVCGIHQAEQLPDDAPPSWLVHFAVADRDSSAQIAQELGASILMTMDTPFGPEALLQGKHGEIFAVIAMDDTTSD</sequence>
<proteinExistence type="predicted"/>
<gene>
    <name evidence="2" type="ORF">ACFQDH_06645</name>
</gene>
<dbReference type="Pfam" id="PF00903">
    <property type="entry name" value="Glyoxalase"/>
    <property type="match status" value="2"/>
</dbReference>
<accession>A0ABW2ADK7</accession>
<dbReference type="Proteomes" id="UP001596298">
    <property type="component" value="Unassembled WGS sequence"/>
</dbReference>
<organism evidence="2 3">
    <name type="scientific">Flexivirga alba</name>
    <dbReference type="NCBI Taxonomy" id="702742"/>
    <lineage>
        <taxon>Bacteria</taxon>
        <taxon>Bacillati</taxon>
        <taxon>Actinomycetota</taxon>
        <taxon>Actinomycetes</taxon>
        <taxon>Micrococcales</taxon>
        <taxon>Dermacoccaceae</taxon>
        <taxon>Flexivirga</taxon>
    </lineage>
</organism>
<reference evidence="3" key="1">
    <citation type="journal article" date="2019" name="Int. J. Syst. Evol. Microbiol.">
        <title>The Global Catalogue of Microorganisms (GCM) 10K type strain sequencing project: providing services to taxonomists for standard genome sequencing and annotation.</title>
        <authorList>
            <consortium name="The Broad Institute Genomics Platform"/>
            <consortium name="The Broad Institute Genome Sequencing Center for Infectious Disease"/>
            <person name="Wu L."/>
            <person name="Ma J."/>
        </authorList>
    </citation>
    <scope>NUCLEOTIDE SEQUENCE [LARGE SCALE GENOMIC DNA]</scope>
    <source>
        <strain evidence="3">CCUG 58127</strain>
    </source>
</reference>
<feature type="domain" description="VOC" evidence="1">
    <location>
        <begin position="140"/>
        <end position="260"/>
    </location>
</feature>
<dbReference type="EMBL" id="JBHSWH010000001">
    <property type="protein sequence ID" value="MFC6704953.1"/>
    <property type="molecule type" value="Genomic_DNA"/>
</dbReference>